<sequence>MWQMLVKIRGRFRRGRNGCLNGSGHGKMSLQRESIRVSKSFPATFELSLLIFFAQAAAKVPDEIQRGLVLQQYMCEFKKKSEDVSERSDDIVKNV</sequence>
<dbReference type="EMBL" id="JBHFEH010000001">
    <property type="protein sequence ID" value="KAL2059656.1"/>
    <property type="molecule type" value="Genomic_DNA"/>
</dbReference>
<accession>A0ABR4BRC2</accession>
<dbReference type="Proteomes" id="UP001590951">
    <property type="component" value="Unassembled WGS sequence"/>
</dbReference>
<keyword evidence="2" id="KW-1185">Reference proteome</keyword>
<evidence type="ECO:0000313" key="1">
    <source>
        <dbReference type="EMBL" id="KAL2059656.1"/>
    </source>
</evidence>
<name>A0ABR4BRC2_9LECA</name>
<reference evidence="1 2" key="1">
    <citation type="submission" date="2024-09" db="EMBL/GenBank/DDBJ databases">
        <title>Rethinking Asexuality: The Enigmatic Case of Functional Sexual Genes in Lepraria (Stereocaulaceae).</title>
        <authorList>
            <person name="Doellman M."/>
            <person name="Sun Y."/>
            <person name="Barcenas-Pena A."/>
            <person name="Lumbsch H.T."/>
            <person name="Grewe F."/>
        </authorList>
    </citation>
    <scope>NUCLEOTIDE SEQUENCE [LARGE SCALE GENOMIC DNA]</scope>
    <source>
        <strain evidence="1 2">Grewe 0041</strain>
    </source>
</reference>
<comment type="caution">
    <text evidence="1">The sequence shown here is derived from an EMBL/GenBank/DDBJ whole genome shotgun (WGS) entry which is preliminary data.</text>
</comment>
<evidence type="ECO:0000313" key="2">
    <source>
        <dbReference type="Proteomes" id="UP001590951"/>
    </source>
</evidence>
<organism evidence="1 2">
    <name type="scientific">Lepraria finkii</name>
    <dbReference type="NCBI Taxonomy" id="1340010"/>
    <lineage>
        <taxon>Eukaryota</taxon>
        <taxon>Fungi</taxon>
        <taxon>Dikarya</taxon>
        <taxon>Ascomycota</taxon>
        <taxon>Pezizomycotina</taxon>
        <taxon>Lecanoromycetes</taxon>
        <taxon>OSLEUM clade</taxon>
        <taxon>Lecanoromycetidae</taxon>
        <taxon>Lecanorales</taxon>
        <taxon>Lecanorineae</taxon>
        <taxon>Stereocaulaceae</taxon>
        <taxon>Lepraria</taxon>
    </lineage>
</organism>
<protein>
    <submittedName>
        <fullName evidence="1">Uncharacterized protein</fullName>
    </submittedName>
</protein>
<gene>
    <name evidence="1" type="ORF">ABVK25_000949</name>
</gene>
<proteinExistence type="predicted"/>